<comment type="caution">
    <text evidence="2">The sequence shown here is derived from an EMBL/GenBank/DDBJ whole genome shotgun (WGS) entry which is preliminary data.</text>
</comment>
<dbReference type="GO" id="GO:0060271">
    <property type="term" value="P:cilium assembly"/>
    <property type="evidence" value="ECO:0007669"/>
    <property type="project" value="TreeGrafter"/>
</dbReference>
<proteinExistence type="predicted"/>
<dbReference type="Gene3D" id="1.25.40.10">
    <property type="entry name" value="Tetratricopeptide repeat domain"/>
    <property type="match status" value="1"/>
</dbReference>
<protein>
    <recommendedName>
        <fullName evidence="1">IFT80/172/WDR35 TPR domain-containing protein</fullName>
    </recommendedName>
</protein>
<gene>
    <name evidence="2" type="ORF">WUBG_13973</name>
</gene>
<accession>J9EIB2</accession>
<dbReference type="GO" id="GO:0030991">
    <property type="term" value="C:intraciliary transport particle A"/>
    <property type="evidence" value="ECO:0007669"/>
    <property type="project" value="TreeGrafter"/>
</dbReference>
<dbReference type="EMBL" id="ADBV01011063">
    <property type="protein sequence ID" value="EJW75119.1"/>
    <property type="molecule type" value="Genomic_DNA"/>
</dbReference>
<dbReference type="GO" id="GO:0005929">
    <property type="term" value="C:cilium"/>
    <property type="evidence" value="ECO:0007669"/>
    <property type="project" value="TreeGrafter"/>
</dbReference>
<sequence length="303" mass="34559">MHGVYAIIQKFMNIGINSQLQPQKNGEVDLAIRIFKQINAVGIVWSLEEIQYIEEKNLLNGYLALLLGNFDVAEKLFLQSTKPREALDMRRDLLHWDKALNLAKRLAEEEVPMISKEYAQQLEFMGNYSQALMQYENGLIKNPDESNEQILEHNNMCNSGIARMCIRTGDIRKGIEIAASTEGRVVKRDCATILEQLKQYSDAAYLYELGHFYDRAAAVSLKAKNWTKVSSLLPKVHSPKIHTAYGKVMEGEKKFKQAAIAYRNARDYDNLVRLLLEHLNKPEEAVCIVRESRSVEGARLVAK</sequence>
<reference evidence="3" key="1">
    <citation type="submission" date="2012-08" db="EMBL/GenBank/DDBJ databases">
        <title>The Genome Sequence of Wuchereria bancrofti.</title>
        <authorList>
            <person name="Nutman T.B."/>
            <person name="Fink D.L."/>
            <person name="Russ C."/>
            <person name="Young S."/>
            <person name="Zeng Q."/>
            <person name="Koehrsen M."/>
            <person name="Alvarado L."/>
            <person name="Berlin A."/>
            <person name="Chapman S.B."/>
            <person name="Chen Z."/>
            <person name="Freedman E."/>
            <person name="Gellesch M."/>
            <person name="Goldberg J."/>
            <person name="Griggs A."/>
            <person name="Gujja S."/>
            <person name="Heilman E.R."/>
            <person name="Heiman D."/>
            <person name="Hepburn T."/>
            <person name="Howarth C."/>
            <person name="Jen D."/>
            <person name="Larson L."/>
            <person name="Lewis B."/>
            <person name="Mehta T."/>
            <person name="Park D."/>
            <person name="Pearson M."/>
            <person name="Roberts A."/>
            <person name="Saif S."/>
            <person name="Shea T."/>
            <person name="Shenoy N."/>
            <person name="Sisk P."/>
            <person name="Stolte C."/>
            <person name="Sykes S."/>
            <person name="Walk T."/>
            <person name="White J."/>
            <person name="Yandava C."/>
            <person name="Haas B."/>
            <person name="Henn M.R."/>
            <person name="Nusbaum C."/>
            <person name="Birren B."/>
        </authorList>
    </citation>
    <scope>NUCLEOTIDE SEQUENCE [LARGE SCALE GENOMIC DNA]</scope>
    <source>
        <strain evidence="3">NA</strain>
    </source>
</reference>
<dbReference type="AlphaFoldDB" id="J9EIB2"/>
<dbReference type="InterPro" id="IPR056157">
    <property type="entry name" value="TPR_IFT80_172_dom"/>
</dbReference>
<dbReference type="PANTHER" id="PTHR14920:SF0">
    <property type="entry name" value="WD REPEAT DOMAIN 19"/>
    <property type="match status" value="1"/>
</dbReference>
<evidence type="ECO:0000259" key="1">
    <source>
        <dbReference type="Pfam" id="PF23387"/>
    </source>
</evidence>
<dbReference type="InterPro" id="IPR040379">
    <property type="entry name" value="WDR19/dyf-2"/>
</dbReference>
<evidence type="ECO:0000313" key="2">
    <source>
        <dbReference type="EMBL" id="EJW75119.1"/>
    </source>
</evidence>
<name>J9EIB2_WUCBA</name>
<feature type="domain" description="IFT80/172/WDR35 TPR" evidence="1">
    <location>
        <begin position="26"/>
        <end position="107"/>
    </location>
</feature>
<dbReference type="InterPro" id="IPR011990">
    <property type="entry name" value="TPR-like_helical_dom_sf"/>
</dbReference>
<dbReference type="GO" id="GO:0035721">
    <property type="term" value="P:intraciliary retrograde transport"/>
    <property type="evidence" value="ECO:0007669"/>
    <property type="project" value="InterPro"/>
</dbReference>
<organism evidence="2 3">
    <name type="scientific">Wuchereria bancrofti</name>
    <dbReference type="NCBI Taxonomy" id="6293"/>
    <lineage>
        <taxon>Eukaryota</taxon>
        <taxon>Metazoa</taxon>
        <taxon>Ecdysozoa</taxon>
        <taxon>Nematoda</taxon>
        <taxon>Chromadorea</taxon>
        <taxon>Rhabditida</taxon>
        <taxon>Spirurina</taxon>
        <taxon>Spiruromorpha</taxon>
        <taxon>Filarioidea</taxon>
        <taxon>Onchocercidae</taxon>
        <taxon>Wuchereria</taxon>
    </lineage>
</organism>
<evidence type="ECO:0000313" key="3">
    <source>
        <dbReference type="Proteomes" id="UP000004810"/>
    </source>
</evidence>
<dbReference type="PANTHER" id="PTHR14920">
    <property type="entry name" value="OSMOTIC AVOIDANCE ABNORMAL PROTEIN 1/WD REPEAT MEMBRANE PROTEIN"/>
    <property type="match status" value="1"/>
</dbReference>
<dbReference type="Proteomes" id="UP000004810">
    <property type="component" value="Unassembled WGS sequence"/>
</dbReference>
<dbReference type="SUPFAM" id="SSF81901">
    <property type="entry name" value="HCP-like"/>
    <property type="match status" value="1"/>
</dbReference>
<dbReference type="Pfam" id="PF23387">
    <property type="entry name" value="TPR_IFT80_172"/>
    <property type="match status" value="1"/>
</dbReference>